<evidence type="ECO:0000313" key="2">
    <source>
        <dbReference type="Proteomes" id="UP000201169"/>
    </source>
</evidence>
<reference evidence="1 2" key="1">
    <citation type="submission" date="2017-07" db="EMBL/GenBank/DDBJ databases">
        <title>Analysis of two Campylobacter avium genomes and identification of a novel hippuricase gene.</title>
        <authorList>
            <person name="Miller W.G."/>
            <person name="Chapman M.H."/>
            <person name="Yee E."/>
            <person name="Revez J."/>
            <person name="Bono J.L."/>
            <person name="Rossi M."/>
        </authorList>
    </citation>
    <scope>NUCLEOTIDE SEQUENCE [LARGE SCALE GENOMIC DNA]</scope>
    <source>
        <strain evidence="1 2">LMG 24591</strain>
    </source>
</reference>
<protein>
    <submittedName>
        <fullName evidence="1">DUF4917 domain protein</fullName>
    </submittedName>
</protein>
<dbReference type="InterPro" id="IPR032581">
    <property type="entry name" value="DUF4917"/>
</dbReference>
<dbReference type="Gene3D" id="3.40.50.150">
    <property type="entry name" value="Vaccinia Virus protein VP39"/>
    <property type="match status" value="1"/>
</dbReference>
<name>A0A222MYX6_9BACT</name>
<dbReference type="KEGG" id="cavi:CAV_1433"/>
<dbReference type="AlphaFoldDB" id="A0A222MYX6"/>
<dbReference type="Proteomes" id="UP000201169">
    <property type="component" value="Chromosome"/>
</dbReference>
<dbReference type="InterPro" id="IPR029063">
    <property type="entry name" value="SAM-dependent_MTases_sf"/>
</dbReference>
<keyword evidence="2" id="KW-1185">Reference proteome</keyword>
<dbReference type="EMBL" id="CP022347">
    <property type="protein sequence ID" value="ASQ31049.1"/>
    <property type="molecule type" value="Genomic_DNA"/>
</dbReference>
<gene>
    <name evidence="1" type="ORF">CAV_1433</name>
</gene>
<dbReference type="OrthoDB" id="828244at2"/>
<proteinExistence type="predicted"/>
<organism evidence="1 2">
    <name type="scientific">Campylobacter avium LMG 24591</name>
    <dbReference type="NCBI Taxonomy" id="522484"/>
    <lineage>
        <taxon>Bacteria</taxon>
        <taxon>Pseudomonadati</taxon>
        <taxon>Campylobacterota</taxon>
        <taxon>Epsilonproteobacteria</taxon>
        <taxon>Campylobacterales</taxon>
        <taxon>Campylobacteraceae</taxon>
        <taxon>Campylobacter</taxon>
    </lineage>
</organism>
<dbReference type="RefSeq" id="WP_094325859.1">
    <property type="nucleotide sequence ID" value="NZ_CP022347.1"/>
</dbReference>
<accession>A0A222MYX6</accession>
<dbReference type="Pfam" id="PF16263">
    <property type="entry name" value="DUF4917"/>
    <property type="match status" value="1"/>
</dbReference>
<evidence type="ECO:0000313" key="1">
    <source>
        <dbReference type="EMBL" id="ASQ31049.1"/>
    </source>
</evidence>
<sequence>MNNKLLTYDEVLQQIDQKRHLLLGNGFSMAYDRNRFSFTSLLQSAIDKQIIKENSEIHQIFQDNNTSDFEQVVKTLENTSKVIEIYTQDEKLCKQLLEDSKKLKQFLVDIVTNNHPEKITEISDDKFNSTINFIKDYDNIYSLNYDLLLYWSMEKLREKIENKQIQDGIKGFTDGFCNSDDGNYVVFNNNSHRNTCLYLHGALHIFDSGNEIIKKTYSRTGIPLKEQIGEELNNNRYPVFVSEGTSEQKKTKILHNAYLNHCYKSLCAIGGDLVIFGTTLKSNDEHIQDAILKSKIKNIYFGVSDLGKGKQELSDFVEKNKKLDNQKQISFYDYKSVKIWTENNQGNAK</sequence>